<feature type="compositionally biased region" description="Basic and acidic residues" evidence="1">
    <location>
        <begin position="10"/>
        <end position="21"/>
    </location>
</feature>
<dbReference type="RefSeq" id="WP_345823309.1">
    <property type="nucleotide sequence ID" value="NZ_JBDIML010000001.1"/>
</dbReference>
<comment type="caution">
    <text evidence="2">The sequence shown here is derived from an EMBL/GenBank/DDBJ whole genome shotgun (WGS) entry which is preliminary data.</text>
</comment>
<dbReference type="Proteomes" id="UP001444625">
    <property type="component" value="Unassembled WGS sequence"/>
</dbReference>
<dbReference type="EMBL" id="JBDIML010000001">
    <property type="protein sequence ID" value="MEN2765837.1"/>
    <property type="molecule type" value="Genomic_DNA"/>
</dbReference>
<evidence type="ECO:0000313" key="2">
    <source>
        <dbReference type="EMBL" id="MEN2765837.1"/>
    </source>
</evidence>
<protein>
    <submittedName>
        <fullName evidence="2">Uncharacterized protein</fullName>
    </submittedName>
</protein>
<reference evidence="2 3" key="1">
    <citation type="submission" date="2024-05" db="EMBL/GenBank/DDBJ databases">
        <authorList>
            <person name="Haq I."/>
            <person name="Ullah Z."/>
            <person name="Ahmad R."/>
            <person name="Li M."/>
            <person name="Tong Y."/>
        </authorList>
    </citation>
    <scope>NUCLEOTIDE SEQUENCE [LARGE SCALE GENOMIC DNA]</scope>
    <source>
        <strain evidence="2 3">16A2E</strain>
    </source>
</reference>
<sequence>MEQSRFNRQISEERGRKRTSESSEGNVPKQKRAITSIEKVFEDSARYLGVFDTDLILSWTPKEYRAFLKGAQYRQIDDYEYMAKSAMAIGYASRAKRPKEKRIFDAKRMRKKLETGQDYDLEQMKRSSRLNKALKGFEPNFIPKKKGG</sequence>
<evidence type="ECO:0000256" key="1">
    <source>
        <dbReference type="SAM" id="MobiDB-lite"/>
    </source>
</evidence>
<gene>
    <name evidence="2" type="ORF">ABC228_01435</name>
</gene>
<keyword evidence="3" id="KW-1185">Reference proteome</keyword>
<organism evidence="2 3">
    <name type="scientific">Ornithinibacillus xuwenensis</name>
    <dbReference type="NCBI Taxonomy" id="3144668"/>
    <lineage>
        <taxon>Bacteria</taxon>
        <taxon>Bacillati</taxon>
        <taxon>Bacillota</taxon>
        <taxon>Bacilli</taxon>
        <taxon>Bacillales</taxon>
        <taxon>Bacillaceae</taxon>
        <taxon>Ornithinibacillus</taxon>
    </lineage>
</organism>
<proteinExistence type="predicted"/>
<evidence type="ECO:0000313" key="3">
    <source>
        <dbReference type="Proteomes" id="UP001444625"/>
    </source>
</evidence>
<accession>A0ABU9XG38</accession>
<name>A0ABU9XG38_9BACI</name>
<feature type="region of interest" description="Disordered" evidence="1">
    <location>
        <begin position="1"/>
        <end position="31"/>
    </location>
</feature>